<gene>
    <name evidence="6" type="ORF">ACFFTR_04415</name>
</gene>
<dbReference type="SUPFAM" id="SSF46894">
    <property type="entry name" value="C-terminal effector domain of the bipartite response regulators"/>
    <property type="match status" value="1"/>
</dbReference>
<dbReference type="SUPFAM" id="SSF52540">
    <property type="entry name" value="P-loop containing nucleoside triphosphate hydrolases"/>
    <property type="match status" value="1"/>
</dbReference>
<dbReference type="SMART" id="SM01043">
    <property type="entry name" value="BTAD"/>
    <property type="match status" value="1"/>
</dbReference>
<dbReference type="InterPro" id="IPR001867">
    <property type="entry name" value="OmpR/PhoB-type_DNA-bd"/>
</dbReference>
<dbReference type="Gene3D" id="1.10.10.10">
    <property type="entry name" value="Winged helix-like DNA-binding domain superfamily/Winged helix DNA-binding domain"/>
    <property type="match status" value="1"/>
</dbReference>
<dbReference type="InterPro" id="IPR036388">
    <property type="entry name" value="WH-like_DNA-bd_sf"/>
</dbReference>
<sequence>MLLVLMTSPNRIVQIDDIKRAVWGMTDVQPVQLHKQVAHNRKLLLAAGRDDIKTYNNVGYELRVEARDHDLLWFQHLVLEAARDDVKGTSRAVELLREAVRLWPQHSSADVNAFGADLRFKRVRAMTKLCEAEFTLGRYDEVLDDLLPVAEANPTDVRLRFLLMLALYRVGHTAEALMACDRHRAALEQDTNSSTLDPRIRTLAYAISKGDVAAIDKAEGVASTAAASASAPSLVVPRQLPADLTDFVGRSAFIETMTGLLQAHGRTAPAVVVLAGRSGIGKSTLAVHVAHKIRDDYPDGQLYLKLLGPGEQAEEPAEIMAQVLRTFSVPVPDRHEERAAAYRTLFGGRRMLIVLDDCHGEEQIRDLIPGEPGCAVIVTGRRRLTGLTGAHHLAPLPPLAAHEALTLFKQRVRASGIDPDTHPEETARAVALCAGEPYAIAIIAALRGRHDGLGPEELVRRITNERLPSLTYGDRSVDRSIGAGLHDLGPAARRLFHALGLLRLPDFGLWTVSAALGDGTDPYEAVSGLTQLDLLQVDDYGRYRFYDLTREYANRHATYLFPDAGSRERVFDRVYGSLLTMVRRAHGRIHGGDFETVHADLPNLSIPEEFTAAVDRAPMRWLEVERANLRAAVRHAADLGRAGLAWDIAASAHEFYTISGYLDDWQATHLDALRVCRAAGDGRGEAMLIAALGQPAYAAGGRAGVSRAPQLANAVRRFQEHGDRHGEAIARRTLGNALRRSGDRLAAIEQFETAEALYLACGDLVGRWQALRYVGQTHLDGGDPAAALAILRRADAVAATVPSLRVLAQSAYWLGRAYLAANQVESARQQFHRVLATIEDNDVIGRAYSYHALGDTAIAAATSTQDQTADSMRAEAFEHFETARELAQQGADAVLEGRILTSMGEAYAAGGEIGQAGRALIRAEVCFRSGDAVYLEDRARTVRERLGVQG</sequence>
<evidence type="ECO:0000256" key="3">
    <source>
        <dbReference type="PROSITE-ProRule" id="PRU00339"/>
    </source>
</evidence>
<dbReference type="PANTHER" id="PTHR47691:SF3">
    <property type="entry name" value="HTH-TYPE TRANSCRIPTIONAL REGULATOR RV0890C-RELATED"/>
    <property type="match status" value="1"/>
</dbReference>
<dbReference type="PROSITE" id="PS50005">
    <property type="entry name" value="TPR"/>
    <property type="match status" value="1"/>
</dbReference>
<dbReference type="InterPro" id="IPR016032">
    <property type="entry name" value="Sig_transdc_resp-reg_C-effctor"/>
</dbReference>
<dbReference type="Gene3D" id="1.25.40.10">
    <property type="entry name" value="Tetratricopeptide repeat domain"/>
    <property type="match status" value="2"/>
</dbReference>
<proteinExistence type="inferred from homology"/>
<evidence type="ECO:0000259" key="5">
    <source>
        <dbReference type="PROSITE" id="PS51755"/>
    </source>
</evidence>
<keyword evidence="3" id="KW-0802">TPR repeat</keyword>
<comment type="caution">
    <text evidence="6">The sequence shown here is derived from an EMBL/GenBank/DDBJ whole genome shotgun (WGS) entry which is preliminary data.</text>
</comment>
<dbReference type="InterPro" id="IPR002182">
    <property type="entry name" value="NB-ARC"/>
</dbReference>
<dbReference type="Pfam" id="PF00931">
    <property type="entry name" value="NB-ARC"/>
    <property type="match status" value="1"/>
</dbReference>
<dbReference type="Proteomes" id="UP001589608">
    <property type="component" value="Unassembled WGS sequence"/>
</dbReference>
<dbReference type="Pfam" id="PF03704">
    <property type="entry name" value="BTAD"/>
    <property type="match status" value="1"/>
</dbReference>
<reference evidence="6 7" key="1">
    <citation type="submission" date="2024-09" db="EMBL/GenBank/DDBJ databases">
        <authorList>
            <person name="Sun Q."/>
            <person name="Mori K."/>
        </authorList>
    </citation>
    <scope>NUCLEOTIDE SEQUENCE [LARGE SCALE GENOMIC DNA]</scope>
    <source>
        <strain evidence="6 7">JCM 3307</strain>
    </source>
</reference>
<dbReference type="Gene3D" id="3.40.50.300">
    <property type="entry name" value="P-loop containing nucleotide triphosphate hydrolases"/>
    <property type="match status" value="1"/>
</dbReference>
<evidence type="ECO:0000256" key="1">
    <source>
        <dbReference type="ARBA" id="ARBA00005820"/>
    </source>
</evidence>
<name>A0ABV5M0E0_9ACTN</name>
<accession>A0ABV5M0E0</accession>
<feature type="repeat" description="TPR" evidence="3">
    <location>
        <begin position="808"/>
        <end position="841"/>
    </location>
</feature>
<dbReference type="PROSITE" id="PS51755">
    <property type="entry name" value="OMPR_PHOB"/>
    <property type="match status" value="1"/>
</dbReference>
<feature type="domain" description="OmpR/PhoB-type" evidence="5">
    <location>
        <begin position="1"/>
        <end position="64"/>
    </location>
</feature>
<evidence type="ECO:0000313" key="6">
    <source>
        <dbReference type="EMBL" id="MFB9442330.1"/>
    </source>
</evidence>
<keyword evidence="7" id="KW-1185">Reference proteome</keyword>
<evidence type="ECO:0000313" key="7">
    <source>
        <dbReference type="Proteomes" id="UP001589608"/>
    </source>
</evidence>
<evidence type="ECO:0000256" key="2">
    <source>
        <dbReference type="ARBA" id="ARBA00023125"/>
    </source>
</evidence>
<dbReference type="EMBL" id="JBHMCA010000014">
    <property type="protein sequence ID" value="MFB9442330.1"/>
    <property type="molecule type" value="Genomic_DNA"/>
</dbReference>
<comment type="similarity">
    <text evidence="1">Belongs to the AfsR/DnrI/RedD regulatory family.</text>
</comment>
<protein>
    <submittedName>
        <fullName evidence="6">BTAD domain-containing putative transcriptional regulator</fullName>
    </submittedName>
</protein>
<organism evidence="6 7">
    <name type="scientific">Dactylosporangium vinaceum</name>
    <dbReference type="NCBI Taxonomy" id="53362"/>
    <lineage>
        <taxon>Bacteria</taxon>
        <taxon>Bacillati</taxon>
        <taxon>Actinomycetota</taxon>
        <taxon>Actinomycetes</taxon>
        <taxon>Micromonosporales</taxon>
        <taxon>Micromonosporaceae</taxon>
        <taxon>Dactylosporangium</taxon>
    </lineage>
</organism>
<keyword evidence="2 4" id="KW-0238">DNA-binding</keyword>
<dbReference type="RefSeq" id="WP_223101051.1">
    <property type="nucleotide sequence ID" value="NZ_CP061913.1"/>
</dbReference>
<evidence type="ECO:0000256" key="4">
    <source>
        <dbReference type="PROSITE-ProRule" id="PRU01091"/>
    </source>
</evidence>
<dbReference type="SUPFAM" id="SSF48452">
    <property type="entry name" value="TPR-like"/>
    <property type="match status" value="2"/>
</dbReference>
<dbReference type="InterPro" id="IPR011990">
    <property type="entry name" value="TPR-like_helical_dom_sf"/>
</dbReference>
<dbReference type="InterPro" id="IPR019734">
    <property type="entry name" value="TPR_rpt"/>
</dbReference>
<dbReference type="PRINTS" id="PR00364">
    <property type="entry name" value="DISEASERSIST"/>
</dbReference>
<dbReference type="PANTHER" id="PTHR47691">
    <property type="entry name" value="REGULATOR-RELATED"/>
    <property type="match status" value="1"/>
</dbReference>
<dbReference type="InterPro" id="IPR005158">
    <property type="entry name" value="BTAD"/>
</dbReference>
<feature type="DNA-binding region" description="OmpR/PhoB-type" evidence="4">
    <location>
        <begin position="1"/>
        <end position="64"/>
    </location>
</feature>
<dbReference type="InterPro" id="IPR027417">
    <property type="entry name" value="P-loop_NTPase"/>
</dbReference>